<dbReference type="PROSITE" id="PS50181">
    <property type="entry name" value="FBOX"/>
    <property type="match status" value="1"/>
</dbReference>
<protein>
    <recommendedName>
        <fullName evidence="1">F-box domain-containing protein</fullName>
    </recommendedName>
</protein>
<dbReference type="EMBL" id="KN840668">
    <property type="protein sequence ID" value="KIP02540.1"/>
    <property type="molecule type" value="Genomic_DNA"/>
</dbReference>
<evidence type="ECO:0000313" key="3">
    <source>
        <dbReference type="Proteomes" id="UP000053257"/>
    </source>
</evidence>
<dbReference type="InterPro" id="IPR001810">
    <property type="entry name" value="F-box_dom"/>
</dbReference>
<evidence type="ECO:0000259" key="1">
    <source>
        <dbReference type="PROSITE" id="PS50181"/>
    </source>
</evidence>
<name>A0A0C3S3Q0_PHLG1</name>
<accession>A0A0C3S3Q0</accession>
<gene>
    <name evidence="2" type="ORF">PHLGIDRAFT_16474</name>
</gene>
<feature type="domain" description="F-box" evidence="1">
    <location>
        <begin position="52"/>
        <end position="96"/>
    </location>
</feature>
<keyword evidence="3" id="KW-1185">Reference proteome</keyword>
<reference evidence="2 3" key="1">
    <citation type="journal article" date="2014" name="PLoS Genet.">
        <title>Analysis of the Phlebiopsis gigantea genome, transcriptome and secretome provides insight into its pioneer colonization strategies of wood.</title>
        <authorList>
            <person name="Hori C."/>
            <person name="Ishida T."/>
            <person name="Igarashi K."/>
            <person name="Samejima M."/>
            <person name="Suzuki H."/>
            <person name="Master E."/>
            <person name="Ferreira P."/>
            <person name="Ruiz-Duenas F.J."/>
            <person name="Held B."/>
            <person name="Canessa P."/>
            <person name="Larrondo L.F."/>
            <person name="Schmoll M."/>
            <person name="Druzhinina I.S."/>
            <person name="Kubicek C.P."/>
            <person name="Gaskell J.A."/>
            <person name="Kersten P."/>
            <person name="St John F."/>
            <person name="Glasner J."/>
            <person name="Sabat G."/>
            <person name="Splinter BonDurant S."/>
            <person name="Syed K."/>
            <person name="Yadav J."/>
            <person name="Mgbeahuruike A.C."/>
            <person name="Kovalchuk A."/>
            <person name="Asiegbu F.O."/>
            <person name="Lackner G."/>
            <person name="Hoffmeister D."/>
            <person name="Rencoret J."/>
            <person name="Gutierrez A."/>
            <person name="Sun H."/>
            <person name="Lindquist E."/>
            <person name="Barry K."/>
            <person name="Riley R."/>
            <person name="Grigoriev I.V."/>
            <person name="Henrissat B."/>
            <person name="Kues U."/>
            <person name="Berka R.M."/>
            <person name="Martinez A.T."/>
            <person name="Covert S.F."/>
            <person name="Blanchette R.A."/>
            <person name="Cullen D."/>
        </authorList>
    </citation>
    <scope>NUCLEOTIDE SEQUENCE [LARGE SCALE GENOMIC DNA]</scope>
    <source>
        <strain evidence="2 3">11061_1 CR5-6</strain>
    </source>
</reference>
<dbReference type="InterPro" id="IPR036047">
    <property type="entry name" value="F-box-like_dom_sf"/>
</dbReference>
<dbReference type="AlphaFoldDB" id="A0A0C3S3Q0"/>
<sequence length="363" mass="41074">MVQLFRSGRCSCVSSRTMDCDELTVCTLTESPLEGALEKLSLGQPAGRRVSPHRLLTLPMEVLDGIFRQTDSHDALALSGTCTRLRPLATWAYSDIRFALGRPERPKVLSATVEALQLLTGALRSRPDHAMAVRSIVLCDPIPANLQAVNSANVPWPTWNLLAEQLDFNIAELLSLTPMLRRFIWSNYAVGHYTDIQQTMTQLKRLQCLQEVSLYRARAEIPDVDLDSRTHSIRPERLSVDCLKSSPWWCSPFLRNNNRLRSLDLRFVGDPQDTDWARELYLAAISWRKLETLNVECSEEGARAMLGLIAHCAACESWPSLASISFKPMFSHNRSILPEFLTTLRSFPIRRLHLTVNEFVQSL</sequence>
<dbReference type="SUPFAM" id="SSF81383">
    <property type="entry name" value="F-box domain"/>
    <property type="match status" value="1"/>
</dbReference>
<dbReference type="HOGENOM" id="CLU_763153_0_0_1"/>
<dbReference type="STRING" id="745531.A0A0C3S3Q0"/>
<proteinExistence type="predicted"/>
<evidence type="ECO:0000313" key="2">
    <source>
        <dbReference type="EMBL" id="KIP02540.1"/>
    </source>
</evidence>
<dbReference type="Proteomes" id="UP000053257">
    <property type="component" value="Unassembled WGS sequence"/>
</dbReference>
<organism evidence="2 3">
    <name type="scientific">Phlebiopsis gigantea (strain 11061_1 CR5-6)</name>
    <name type="common">White-rot fungus</name>
    <name type="synonym">Peniophora gigantea</name>
    <dbReference type="NCBI Taxonomy" id="745531"/>
    <lineage>
        <taxon>Eukaryota</taxon>
        <taxon>Fungi</taxon>
        <taxon>Dikarya</taxon>
        <taxon>Basidiomycota</taxon>
        <taxon>Agaricomycotina</taxon>
        <taxon>Agaricomycetes</taxon>
        <taxon>Polyporales</taxon>
        <taxon>Phanerochaetaceae</taxon>
        <taxon>Phlebiopsis</taxon>
    </lineage>
</organism>